<dbReference type="GO" id="GO:0032273">
    <property type="term" value="P:positive regulation of protein polymerization"/>
    <property type="evidence" value="ECO:0007669"/>
    <property type="project" value="TreeGrafter"/>
</dbReference>
<dbReference type="EMBL" id="CAXIEN010000016">
    <property type="protein sequence ID" value="CAL1265153.1"/>
    <property type="molecule type" value="Genomic_DNA"/>
</dbReference>
<dbReference type="SUPFAM" id="SSF47473">
    <property type="entry name" value="EF-hand"/>
    <property type="match status" value="1"/>
</dbReference>
<feature type="compositionally biased region" description="Basic and acidic residues" evidence="2">
    <location>
        <begin position="16"/>
        <end position="30"/>
    </location>
</feature>
<evidence type="ECO:0000256" key="1">
    <source>
        <dbReference type="ARBA" id="ARBA00010994"/>
    </source>
</evidence>
<evidence type="ECO:0000256" key="2">
    <source>
        <dbReference type="SAM" id="MobiDB-lite"/>
    </source>
</evidence>
<organism evidence="3 4">
    <name type="scientific">Larinioides sclopetarius</name>
    <dbReference type="NCBI Taxonomy" id="280406"/>
    <lineage>
        <taxon>Eukaryota</taxon>
        <taxon>Metazoa</taxon>
        <taxon>Ecdysozoa</taxon>
        <taxon>Arthropoda</taxon>
        <taxon>Chelicerata</taxon>
        <taxon>Arachnida</taxon>
        <taxon>Araneae</taxon>
        <taxon>Araneomorphae</taxon>
        <taxon>Entelegynae</taxon>
        <taxon>Araneoidea</taxon>
        <taxon>Araneidae</taxon>
        <taxon>Larinioides</taxon>
    </lineage>
</organism>
<keyword evidence="4" id="KW-1185">Reference proteome</keyword>
<comment type="similarity">
    <text evidence="1">Belongs to the TPPP family.</text>
</comment>
<comment type="caution">
    <text evidence="3">The sequence shown here is derived from an EMBL/GenBank/DDBJ whole genome shotgun (WGS) entry which is preliminary data.</text>
</comment>
<dbReference type="GO" id="GO:0001578">
    <property type="term" value="P:microtubule bundle formation"/>
    <property type="evidence" value="ECO:0007669"/>
    <property type="project" value="TreeGrafter"/>
</dbReference>
<feature type="region of interest" description="Disordered" evidence="2">
    <location>
        <begin position="12"/>
        <end position="54"/>
    </location>
</feature>
<dbReference type="PANTHER" id="PTHR12932">
    <property type="entry name" value="P25 ALPHA-RELATED"/>
    <property type="match status" value="1"/>
</dbReference>
<dbReference type="Gene3D" id="1.10.238.10">
    <property type="entry name" value="EF-hand"/>
    <property type="match status" value="1"/>
</dbReference>
<dbReference type="PANTHER" id="PTHR12932:SF9">
    <property type="entry name" value="TUBULIN POLYMERIZATION-PROMOTING PROTEIN HOMOLOG"/>
    <property type="match status" value="1"/>
</dbReference>
<accession>A0AAV1Z0S2</accession>
<dbReference type="InterPro" id="IPR011992">
    <property type="entry name" value="EF-hand-dom_pair"/>
</dbReference>
<sequence length="268" mass="31534">MLQTRLVKLLQLSEPRTPKEATNDDSEIGHPRAANVPPTLFSKASTPESDEPFDDPYDAKFSTLNYQMRSSFNETGNTETRFFWMIDLMSFQQLFRLYAKFGDTNKSGETMSLTNSDRWLRQSKIIDNRRISTTDTGIYFKQVAKFKKSLNFISYQTFLELLAKKKNLNLSEMKYKMVTAGPPETYKMTEVDNRKAVQNVSEQRPRARGYRRTKKRETVKRTYDEFFSNCQCQHGYSSQISYSFPHPWPMSSVTEDRQREEEDWFPEE</sequence>
<evidence type="ECO:0000313" key="4">
    <source>
        <dbReference type="Proteomes" id="UP001497382"/>
    </source>
</evidence>
<dbReference type="InterPro" id="IPR008907">
    <property type="entry name" value="TPP/p25"/>
</dbReference>
<dbReference type="GO" id="GO:0015631">
    <property type="term" value="F:tubulin binding"/>
    <property type="evidence" value="ECO:0007669"/>
    <property type="project" value="InterPro"/>
</dbReference>
<dbReference type="Pfam" id="PF05517">
    <property type="entry name" value="p25-alpha"/>
    <property type="match status" value="1"/>
</dbReference>
<dbReference type="AlphaFoldDB" id="A0AAV1Z0S2"/>
<dbReference type="GO" id="GO:0005874">
    <property type="term" value="C:microtubule"/>
    <property type="evidence" value="ECO:0007669"/>
    <property type="project" value="TreeGrafter"/>
</dbReference>
<evidence type="ECO:0000313" key="3">
    <source>
        <dbReference type="EMBL" id="CAL1265153.1"/>
    </source>
</evidence>
<dbReference type="GO" id="GO:0046785">
    <property type="term" value="P:microtubule polymerization"/>
    <property type="evidence" value="ECO:0007669"/>
    <property type="project" value="InterPro"/>
</dbReference>
<dbReference type="Proteomes" id="UP001497382">
    <property type="component" value="Unassembled WGS sequence"/>
</dbReference>
<protein>
    <submittedName>
        <fullName evidence="3">Uncharacterized protein</fullName>
    </submittedName>
</protein>
<proteinExistence type="inferred from homology"/>
<name>A0AAV1Z0S2_9ARAC</name>
<gene>
    <name evidence="3" type="ORF">LARSCL_LOCUS2369</name>
</gene>
<reference evidence="3 4" key="1">
    <citation type="submission" date="2024-04" db="EMBL/GenBank/DDBJ databases">
        <authorList>
            <person name="Rising A."/>
            <person name="Reimegard J."/>
            <person name="Sonavane S."/>
            <person name="Akerstrom W."/>
            <person name="Nylinder S."/>
            <person name="Hedman E."/>
            <person name="Kallberg Y."/>
        </authorList>
    </citation>
    <scope>NUCLEOTIDE SEQUENCE [LARGE SCALE GENOMIC DNA]</scope>
</reference>